<keyword evidence="5" id="KW-1185">Reference proteome</keyword>
<comment type="caution">
    <text evidence="4">The sequence shown here is derived from an EMBL/GenBank/DDBJ whole genome shotgun (WGS) entry which is preliminary data.</text>
</comment>
<name>A0AAD9NK77_RIDPI</name>
<dbReference type="Pfam" id="PF00168">
    <property type="entry name" value="C2"/>
    <property type="match status" value="1"/>
</dbReference>
<dbReference type="PANTHER" id="PTHR46848">
    <property type="entry name" value="REGULATOR OF G-PROTEIN SIGNALING 3"/>
    <property type="match status" value="1"/>
</dbReference>
<evidence type="ECO:0000256" key="1">
    <source>
        <dbReference type="SAM" id="MobiDB-lite"/>
    </source>
</evidence>
<dbReference type="AlphaFoldDB" id="A0AAD9NK77"/>
<dbReference type="EMBL" id="JAODUO010001047">
    <property type="protein sequence ID" value="KAK2171608.1"/>
    <property type="molecule type" value="Genomic_DNA"/>
</dbReference>
<dbReference type="InterPro" id="IPR041489">
    <property type="entry name" value="PDZ_6"/>
</dbReference>
<sequence length="580" mass="65861">MCSDTSSSSDSDVLPGFFPIYCDFRGTMTDRKVYQAYKGQLKLSVYINYGLLTVHVMQARNLQCQTRGLCNTYIKLCLDPDTTSRTCCMTEVILDSNNPLFDEKFSFELLEEDISKRLLISVWNRDRDVREAGCLGAMSFGVQHIQQHGQIVAGWYYLLMADIGAKKHLRVPERKLPLSGATIPLVNSAIKWMEPHTFVLKRKRGFGFSLCGSCPVSVSKVEPDSTAATVGLHKGDCIVKIDGINVSRSTADSIARIIRHADKQVVLEVHRPQHQGAPPDSATVSWRPPLSDKEPNCQPQKIEKLNVSPWKPPNIRTSTVDADDTMQNYGWLESADKPHVLSRSQRSAVASTRGQLNRPLSGQCQQNRIRSGQSQQYGTCCQQNGPVSSRCQQSRIVSIHCQQNALRDTHRQQRELFHNECQQYETMTTQLQQNQPLRIPCQQNELVHTYHQQNEMIGSHRQQTDTFDMDCQQEEPVITECQQYGATRKLRQQNDRYPPLWERTRSLGRTKSTSRNGQTLQGVSDHIDVSTSKTWYSHGKENYPGSTLPHHTMQPRKVSFKVLSPFTPDCCIPTLKMYKI</sequence>
<dbReference type="Proteomes" id="UP001209878">
    <property type="component" value="Unassembled WGS sequence"/>
</dbReference>
<dbReference type="InterPro" id="IPR001478">
    <property type="entry name" value="PDZ"/>
</dbReference>
<evidence type="ECO:0000259" key="2">
    <source>
        <dbReference type="PROSITE" id="PS50004"/>
    </source>
</evidence>
<accession>A0AAD9NK77</accession>
<dbReference type="SMART" id="SM00239">
    <property type="entry name" value="C2"/>
    <property type="match status" value="1"/>
</dbReference>
<dbReference type="PANTHER" id="PTHR46848:SF1">
    <property type="entry name" value="REGULATOR OF G-PROTEIN SIGNALING 3"/>
    <property type="match status" value="1"/>
</dbReference>
<evidence type="ECO:0008006" key="6">
    <source>
        <dbReference type="Google" id="ProtNLM"/>
    </source>
</evidence>
<dbReference type="GO" id="GO:0005886">
    <property type="term" value="C:plasma membrane"/>
    <property type="evidence" value="ECO:0007669"/>
    <property type="project" value="TreeGrafter"/>
</dbReference>
<reference evidence="4" key="1">
    <citation type="journal article" date="2023" name="Mol. Biol. Evol.">
        <title>Third-Generation Sequencing Reveals the Adaptive Role of the Epigenome in Three Deep-Sea Polychaetes.</title>
        <authorList>
            <person name="Perez M."/>
            <person name="Aroh O."/>
            <person name="Sun Y."/>
            <person name="Lan Y."/>
            <person name="Juniper S.K."/>
            <person name="Young C.R."/>
            <person name="Angers B."/>
            <person name="Qian P.Y."/>
        </authorList>
    </citation>
    <scope>NUCLEOTIDE SEQUENCE</scope>
    <source>
        <strain evidence="4">R07B-5</strain>
    </source>
</reference>
<dbReference type="Pfam" id="PF17820">
    <property type="entry name" value="PDZ_6"/>
    <property type="match status" value="1"/>
</dbReference>
<feature type="region of interest" description="Disordered" evidence="1">
    <location>
        <begin position="272"/>
        <end position="297"/>
    </location>
</feature>
<dbReference type="SUPFAM" id="SSF50156">
    <property type="entry name" value="PDZ domain-like"/>
    <property type="match status" value="1"/>
</dbReference>
<organism evidence="4 5">
    <name type="scientific">Ridgeia piscesae</name>
    <name type="common">Tubeworm</name>
    <dbReference type="NCBI Taxonomy" id="27915"/>
    <lineage>
        <taxon>Eukaryota</taxon>
        <taxon>Metazoa</taxon>
        <taxon>Spiralia</taxon>
        <taxon>Lophotrochozoa</taxon>
        <taxon>Annelida</taxon>
        <taxon>Polychaeta</taxon>
        <taxon>Sedentaria</taxon>
        <taxon>Canalipalpata</taxon>
        <taxon>Sabellida</taxon>
        <taxon>Siboglinidae</taxon>
        <taxon>Ridgeia</taxon>
    </lineage>
</organism>
<feature type="domain" description="C2" evidence="2">
    <location>
        <begin position="37"/>
        <end position="156"/>
    </location>
</feature>
<dbReference type="PROSITE" id="PS50106">
    <property type="entry name" value="PDZ"/>
    <property type="match status" value="1"/>
</dbReference>
<feature type="domain" description="PDZ" evidence="3">
    <location>
        <begin position="196"/>
        <end position="273"/>
    </location>
</feature>
<dbReference type="SUPFAM" id="SSF49562">
    <property type="entry name" value="C2 domain (Calcium/lipid-binding domain, CaLB)"/>
    <property type="match status" value="1"/>
</dbReference>
<evidence type="ECO:0000313" key="4">
    <source>
        <dbReference type="EMBL" id="KAK2171608.1"/>
    </source>
</evidence>
<evidence type="ECO:0000313" key="5">
    <source>
        <dbReference type="Proteomes" id="UP001209878"/>
    </source>
</evidence>
<dbReference type="PROSITE" id="PS50004">
    <property type="entry name" value="C2"/>
    <property type="match status" value="1"/>
</dbReference>
<dbReference type="SMART" id="SM00228">
    <property type="entry name" value="PDZ"/>
    <property type="match status" value="1"/>
</dbReference>
<dbReference type="InterPro" id="IPR000008">
    <property type="entry name" value="C2_dom"/>
</dbReference>
<protein>
    <recommendedName>
        <fullName evidence="6">Regulator of G-protein signaling 3</fullName>
    </recommendedName>
</protein>
<proteinExistence type="predicted"/>
<dbReference type="Gene3D" id="2.60.40.150">
    <property type="entry name" value="C2 domain"/>
    <property type="match status" value="1"/>
</dbReference>
<dbReference type="Gene3D" id="2.30.42.10">
    <property type="match status" value="1"/>
</dbReference>
<dbReference type="InterPro" id="IPR036034">
    <property type="entry name" value="PDZ_sf"/>
</dbReference>
<gene>
    <name evidence="4" type="ORF">NP493_1051g00044</name>
</gene>
<dbReference type="GO" id="GO:0005634">
    <property type="term" value="C:nucleus"/>
    <property type="evidence" value="ECO:0007669"/>
    <property type="project" value="TreeGrafter"/>
</dbReference>
<dbReference type="InterPro" id="IPR035892">
    <property type="entry name" value="C2_domain_sf"/>
</dbReference>
<evidence type="ECO:0000259" key="3">
    <source>
        <dbReference type="PROSITE" id="PS50106"/>
    </source>
</evidence>